<accession>A0AAD8NIT3</accession>
<name>A0AAD8NIT3_TARER</name>
<reference evidence="1" key="1">
    <citation type="journal article" date="2023" name="bioRxiv">
        <title>Improved chromosome-level genome assembly for marigold (Tagetes erecta).</title>
        <authorList>
            <person name="Jiang F."/>
            <person name="Yuan L."/>
            <person name="Wang S."/>
            <person name="Wang H."/>
            <person name="Xu D."/>
            <person name="Wang A."/>
            <person name="Fan W."/>
        </authorList>
    </citation>
    <scope>NUCLEOTIDE SEQUENCE</scope>
    <source>
        <strain evidence="1">WSJ</strain>
        <tissue evidence="1">Leaf</tissue>
    </source>
</reference>
<dbReference type="Proteomes" id="UP001229421">
    <property type="component" value="Unassembled WGS sequence"/>
</dbReference>
<dbReference type="EMBL" id="JAUHHV010000010">
    <property type="protein sequence ID" value="KAK1409563.1"/>
    <property type="molecule type" value="Genomic_DNA"/>
</dbReference>
<proteinExistence type="predicted"/>
<sequence>MKIDSRKLEFPKVLEYQDKENMEIAKDVGWVFDNIDSNKVNDDGMRVYQIVQHMENANNLIFKFWLMDKDEHKFDQVGFYLSFICESPLNSNLEARNGYLRLHVEILVMLAVGKRRSDVPFDPGGFDMKIKLEDDFFFKNGEYDAGDQSYI</sequence>
<evidence type="ECO:0000313" key="1">
    <source>
        <dbReference type="EMBL" id="KAK1409563.1"/>
    </source>
</evidence>
<organism evidence="1 2">
    <name type="scientific">Tagetes erecta</name>
    <name type="common">African marigold</name>
    <dbReference type="NCBI Taxonomy" id="13708"/>
    <lineage>
        <taxon>Eukaryota</taxon>
        <taxon>Viridiplantae</taxon>
        <taxon>Streptophyta</taxon>
        <taxon>Embryophyta</taxon>
        <taxon>Tracheophyta</taxon>
        <taxon>Spermatophyta</taxon>
        <taxon>Magnoliopsida</taxon>
        <taxon>eudicotyledons</taxon>
        <taxon>Gunneridae</taxon>
        <taxon>Pentapetalae</taxon>
        <taxon>asterids</taxon>
        <taxon>campanulids</taxon>
        <taxon>Asterales</taxon>
        <taxon>Asteraceae</taxon>
        <taxon>Asteroideae</taxon>
        <taxon>Heliantheae alliance</taxon>
        <taxon>Tageteae</taxon>
        <taxon>Tagetes</taxon>
    </lineage>
</organism>
<evidence type="ECO:0000313" key="2">
    <source>
        <dbReference type="Proteomes" id="UP001229421"/>
    </source>
</evidence>
<dbReference type="AlphaFoldDB" id="A0AAD8NIT3"/>
<keyword evidence="2" id="KW-1185">Reference proteome</keyword>
<gene>
    <name evidence="1" type="ORF">QVD17_36089</name>
</gene>
<comment type="caution">
    <text evidence="1">The sequence shown here is derived from an EMBL/GenBank/DDBJ whole genome shotgun (WGS) entry which is preliminary data.</text>
</comment>
<protein>
    <submittedName>
        <fullName evidence="1">Uncharacterized protein</fullName>
    </submittedName>
</protein>